<dbReference type="InterPro" id="IPR002068">
    <property type="entry name" value="A-crystallin/Hsp20_dom"/>
</dbReference>
<dbReference type="AlphaFoldDB" id="A0A7M7M8Z6"/>
<sequence length="271" mass="31492">MFDDCSHNDMRSWFERHIQRMEEDLRSRNLYHLLKVDPQRRRRVFEEMFMSTRPRSQSPQDDIKVLCELATNNENFGPEDIEVTLKGREIIVHARKEINLENGFSLREVKRSFKIAEGFDLDKLSAHLTESKIVIKAPMLKEVPEKRTGNVEIKVRRIDDDNLDSTKPGIKRTEAVNNEVKNSTQNKDAEVKSIDKNIDVDVTGQIDTRNTQSSNELVLTKDVDLSEQVELDRSYETANLEVSKQENNEYVFKRSAEIKSHGKTELKNIDS</sequence>
<dbReference type="SUPFAM" id="SSF49764">
    <property type="entry name" value="HSP20-like chaperones"/>
    <property type="match status" value="1"/>
</dbReference>
<evidence type="ECO:0000313" key="5">
    <source>
        <dbReference type="Proteomes" id="UP000594260"/>
    </source>
</evidence>
<dbReference type="Pfam" id="PF00011">
    <property type="entry name" value="HSP20"/>
    <property type="match status" value="1"/>
</dbReference>
<evidence type="ECO:0000313" key="4">
    <source>
        <dbReference type="EnsemblMetazoa" id="XP_022658655"/>
    </source>
</evidence>
<protein>
    <recommendedName>
        <fullName evidence="3">SHSP domain-containing protein</fullName>
    </recommendedName>
</protein>
<dbReference type="PANTHER" id="PTHR45640">
    <property type="entry name" value="HEAT SHOCK PROTEIN HSP-12.2-RELATED"/>
    <property type="match status" value="1"/>
</dbReference>
<comment type="similarity">
    <text evidence="1 2">Belongs to the small heat shock protein (HSP20) family.</text>
</comment>
<dbReference type="InParanoid" id="A0A7M7M8Z6"/>
<evidence type="ECO:0000256" key="1">
    <source>
        <dbReference type="PROSITE-ProRule" id="PRU00285"/>
    </source>
</evidence>
<evidence type="ECO:0000259" key="3">
    <source>
        <dbReference type="PROSITE" id="PS01031"/>
    </source>
</evidence>
<dbReference type="GO" id="GO:0005737">
    <property type="term" value="C:cytoplasm"/>
    <property type="evidence" value="ECO:0007669"/>
    <property type="project" value="TreeGrafter"/>
</dbReference>
<dbReference type="InterPro" id="IPR001436">
    <property type="entry name" value="Alpha-crystallin/sHSP_animal"/>
</dbReference>
<name>A0A7M7M8Z6_VARDE</name>
<dbReference type="GeneID" id="111249283"/>
<dbReference type="InterPro" id="IPR008978">
    <property type="entry name" value="HSP20-like_chaperone"/>
</dbReference>
<accession>A0A7M7M8Z6</accession>
<evidence type="ECO:0000256" key="2">
    <source>
        <dbReference type="RuleBase" id="RU003616"/>
    </source>
</evidence>
<feature type="domain" description="SHSP" evidence="3">
    <location>
        <begin position="44"/>
        <end position="154"/>
    </location>
</feature>
<dbReference type="EnsemblMetazoa" id="XM_022802920">
    <property type="protein sequence ID" value="XP_022658655"/>
    <property type="gene ID" value="LOC111249283"/>
</dbReference>
<dbReference type="GO" id="GO:0005634">
    <property type="term" value="C:nucleus"/>
    <property type="evidence" value="ECO:0007669"/>
    <property type="project" value="TreeGrafter"/>
</dbReference>
<reference evidence="4" key="1">
    <citation type="submission" date="2021-01" db="UniProtKB">
        <authorList>
            <consortium name="EnsemblMetazoa"/>
        </authorList>
    </citation>
    <scope>IDENTIFICATION</scope>
</reference>
<keyword evidence="5" id="KW-1185">Reference proteome</keyword>
<dbReference type="GO" id="GO:0042026">
    <property type="term" value="P:protein refolding"/>
    <property type="evidence" value="ECO:0007669"/>
    <property type="project" value="TreeGrafter"/>
</dbReference>
<dbReference type="KEGG" id="vde:111249283"/>
<dbReference type="OrthoDB" id="1431247at2759"/>
<dbReference type="GO" id="GO:0009408">
    <property type="term" value="P:response to heat"/>
    <property type="evidence" value="ECO:0007669"/>
    <property type="project" value="TreeGrafter"/>
</dbReference>
<organism evidence="4 5">
    <name type="scientific">Varroa destructor</name>
    <name type="common">Honeybee mite</name>
    <dbReference type="NCBI Taxonomy" id="109461"/>
    <lineage>
        <taxon>Eukaryota</taxon>
        <taxon>Metazoa</taxon>
        <taxon>Ecdysozoa</taxon>
        <taxon>Arthropoda</taxon>
        <taxon>Chelicerata</taxon>
        <taxon>Arachnida</taxon>
        <taxon>Acari</taxon>
        <taxon>Parasitiformes</taxon>
        <taxon>Mesostigmata</taxon>
        <taxon>Gamasina</taxon>
        <taxon>Dermanyssoidea</taxon>
        <taxon>Varroidae</taxon>
        <taxon>Varroa</taxon>
    </lineage>
</organism>
<dbReference type="PANTHER" id="PTHR45640:SF26">
    <property type="entry name" value="RE23625P"/>
    <property type="match status" value="1"/>
</dbReference>
<dbReference type="PROSITE" id="PS01031">
    <property type="entry name" value="SHSP"/>
    <property type="match status" value="1"/>
</dbReference>
<dbReference type="RefSeq" id="XP_022658655.1">
    <property type="nucleotide sequence ID" value="XM_022802920.1"/>
</dbReference>
<dbReference type="Proteomes" id="UP000594260">
    <property type="component" value="Unplaced"/>
</dbReference>
<proteinExistence type="inferred from homology"/>
<dbReference type="Gene3D" id="2.60.40.790">
    <property type="match status" value="1"/>
</dbReference>
<dbReference type="CDD" id="cd06526">
    <property type="entry name" value="metazoan_ACD"/>
    <property type="match status" value="1"/>
</dbReference>
<dbReference type="GO" id="GO:0051082">
    <property type="term" value="F:unfolded protein binding"/>
    <property type="evidence" value="ECO:0007669"/>
    <property type="project" value="TreeGrafter"/>
</dbReference>